<feature type="compositionally biased region" description="Low complexity" evidence="1">
    <location>
        <begin position="378"/>
        <end position="392"/>
    </location>
</feature>
<feature type="region of interest" description="Disordered" evidence="1">
    <location>
        <begin position="709"/>
        <end position="750"/>
    </location>
</feature>
<dbReference type="Proteomes" id="UP000279236">
    <property type="component" value="Unassembled WGS sequence"/>
</dbReference>
<keyword evidence="4" id="KW-1185">Reference proteome</keyword>
<dbReference type="GO" id="GO:0031267">
    <property type="term" value="F:small GTPase binding"/>
    <property type="evidence" value="ECO:0007669"/>
    <property type="project" value="TreeGrafter"/>
</dbReference>
<dbReference type="OrthoDB" id="10264848at2759"/>
<dbReference type="GeneID" id="39590332"/>
<evidence type="ECO:0000313" key="4">
    <source>
        <dbReference type="Proteomes" id="UP000279236"/>
    </source>
</evidence>
<feature type="region of interest" description="Disordered" evidence="1">
    <location>
        <begin position="346"/>
        <end position="392"/>
    </location>
</feature>
<dbReference type="PROSITE" id="PS51205">
    <property type="entry name" value="VPS9"/>
    <property type="match status" value="1"/>
</dbReference>
<feature type="compositionally biased region" description="Acidic residues" evidence="1">
    <location>
        <begin position="981"/>
        <end position="995"/>
    </location>
</feature>
<proteinExistence type="predicted"/>
<feature type="compositionally biased region" description="Basic and acidic residues" evidence="1">
    <location>
        <begin position="1028"/>
        <end position="1039"/>
    </location>
</feature>
<dbReference type="SMART" id="SM00167">
    <property type="entry name" value="VPS9"/>
    <property type="match status" value="1"/>
</dbReference>
<feature type="compositionally biased region" description="Low complexity" evidence="1">
    <location>
        <begin position="91"/>
        <end position="115"/>
    </location>
</feature>
<dbReference type="InterPro" id="IPR045046">
    <property type="entry name" value="Vps9-like"/>
</dbReference>
<dbReference type="InterPro" id="IPR003123">
    <property type="entry name" value="VPS9"/>
</dbReference>
<feature type="compositionally biased region" description="Basic and acidic residues" evidence="1">
    <location>
        <begin position="710"/>
        <end position="732"/>
    </location>
</feature>
<feature type="region of interest" description="Disordered" evidence="1">
    <location>
        <begin position="1"/>
        <end position="115"/>
    </location>
</feature>
<accession>A0A427XZF6</accession>
<dbReference type="RefSeq" id="XP_028477722.1">
    <property type="nucleotide sequence ID" value="XM_028621270.1"/>
</dbReference>
<organism evidence="3 4">
    <name type="scientific">Apiotrichum porosum</name>
    <dbReference type="NCBI Taxonomy" id="105984"/>
    <lineage>
        <taxon>Eukaryota</taxon>
        <taxon>Fungi</taxon>
        <taxon>Dikarya</taxon>
        <taxon>Basidiomycota</taxon>
        <taxon>Agaricomycotina</taxon>
        <taxon>Tremellomycetes</taxon>
        <taxon>Trichosporonales</taxon>
        <taxon>Trichosporonaceae</taxon>
        <taxon>Apiotrichum</taxon>
    </lineage>
</organism>
<evidence type="ECO:0000259" key="2">
    <source>
        <dbReference type="PROSITE" id="PS51205"/>
    </source>
</evidence>
<dbReference type="EMBL" id="RSCE01000003">
    <property type="protein sequence ID" value="RSH84274.1"/>
    <property type="molecule type" value="Genomic_DNA"/>
</dbReference>
<dbReference type="PANTHER" id="PTHR23101:SF25">
    <property type="entry name" value="GTPASE-ACTIVATING PROTEIN AND VPS9 DOMAIN-CONTAINING PROTEIN 1"/>
    <property type="match status" value="1"/>
</dbReference>
<feature type="region of interest" description="Disordered" evidence="1">
    <location>
        <begin position="655"/>
        <end position="686"/>
    </location>
</feature>
<evidence type="ECO:0000313" key="3">
    <source>
        <dbReference type="EMBL" id="RSH84274.1"/>
    </source>
</evidence>
<dbReference type="STRING" id="105984.A0A427XZF6"/>
<dbReference type="Pfam" id="PF02204">
    <property type="entry name" value="VPS9"/>
    <property type="match status" value="1"/>
</dbReference>
<feature type="region of interest" description="Disordered" evidence="1">
    <location>
        <begin position="1090"/>
        <end position="1131"/>
    </location>
</feature>
<dbReference type="SUPFAM" id="SSF109993">
    <property type="entry name" value="VPS9 domain"/>
    <property type="match status" value="1"/>
</dbReference>
<feature type="compositionally biased region" description="Low complexity" evidence="1">
    <location>
        <begin position="1018"/>
        <end position="1027"/>
    </location>
</feature>
<name>A0A427XZF6_9TREE</name>
<sequence>MASLDKPSLFSSLSLGGRKTPRSSMESQPITHPLLGASSSSLVNDLPDQGEELQDKSPETSTASLPYTPYKPRHRPPQGGSTVPASPPIQPAATLTTSPPAPAIVTAAPTTAPTTSMSTSAMFAVPSSEPQLDAAAAATATSRLQLQSLKAAAQRIGLGNGSMGMGMIDAIFDKGARARGEGGDWADLLKVLTSGKAVILLPSSPASSLPMTPQTLRDHIAFLSTPIPSSVGNVPTTPGASTSVLVTLSGLIGTLRSTTVSFESSVPADSPLIAALRDDARRVGVLSRLRPTQPASATFPNYTLSADTAPLPFPALGKAVPVAASDKAVPKEVPRRINPFASFFGSSPSSSTPVAGGSPSKAAGSLSPERPSSPSPVPGSSSVSSPRPSIVSLEIDSDSGEGYSVLAYTINKPVRFNEVHKALVKSVRSGVRADLDGLPERVIEKVFKLVVGAVCPVSGGVVDQALLKSHHHGLGSSEADGSIPLDFSDPSSTGERLQDFMEAIYDDLVAHYRDLGATGAGDKETQVEQAASDGTERVEGLVCRLLYNRIFSPLQSDDARHDEALASRIAALNLLDLSLDHLGLITRPPGEEPKGAVASGLNALVGDIGLELQKLSTLPCLTPKDKADVLVRAHKIAVDGLSRLPAIELRPEGEAYVPPVEDEEASPVDDAEHTPQPFAKHSTSVPEIQLSSGALDEAMADSVHTIVPPTKEHEENKERPLEEATDEFKETPAEVAVEDTDESTAVVTAPKPSTSGADLILPLIIYAVVKANPAQLASQLMYLRRYRSAICLVGEASYAIVNLTAVVEFIEHVHLSELGLGDSSDRVMSVEDLSPIGLTYLDDGNADTASIASASTRLRGRVFQVSEMAGSANKVFTGVVDSSWSALRGFIGTTPQVTATPPDEEPLVGRPITRPRQASTFSLASVTASVANIAAAATTAAARNRSRAGSHGSDMNWSGERELVEVAVSRPSSIRERGIYDEDSASEPGSEDESPDFNVGSIAHDQDEGRPRARSDARSIMSVSSMMSRDRDRERDQSKAEGSLSRDGAGSAGGSKRDPNANSIGNRLAQIGAFGRIGTTPPLDIVTGATTPPDKEKGFFATLTRQPPRRQGTLGLGEKRTDSLKSPTPSVQTLLEEGPMERFMTCEVGDIRMGEVGTLLRDYRRLAGLLAKVQTSPPPGHA</sequence>
<dbReference type="GO" id="GO:0030139">
    <property type="term" value="C:endocytic vesicle"/>
    <property type="evidence" value="ECO:0007669"/>
    <property type="project" value="TreeGrafter"/>
</dbReference>
<dbReference type="GO" id="GO:0005085">
    <property type="term" value="F:guanyl-nucleotide exchange factor activity"/>
    <property type="evidence" value="ECO:0007669"/>
    <property type="project" value="InterPro"/>
</dbReference>
<feature type="compositionally biased region" description="Low complexity" evidence="1">
    <location>
        <begin position="346"/>
        <end position="370"/>
    </location>
</feature>
<dbReference type="GO" id="GO:0005829">
    <property type="term" value="C:cytosol"/>
    <property type="evidence" value="ECO:0007669"/>
    <property type="project" value="TreeGrafter"/>
</dbReference>
<dbReference type="PANTHER" id="PTHR23101">
    <property type="entry name" value="RAB GDP/GTP EXCHANGE FACTOR"/>
    <property type="match status" value="1"/>
</dbReference>
<dbReference type="InterPro" id="IPR037191">
    <property type="entry name" value="VPS9_dom_sf"/>
</dbReference>
<feature type="region of interest" description="Disordered" evidence="1">
    <location>
        <begin position="974"/>
        <end position="1063"/>
    </location>
</feature>
<dbReference type="AlphaFoldDB" id="A0A427XZF6"/>
<feature type="compositionally biased region" description="Basic and acidic residues" evidence="1">
    <location>
        <begin position="1004"/>
        <end position="1017"/>
    </location>
</feature>
<feature type="compositionally biased region" description="Acidic residues" evidence="1">
    <location>
        <begin position="660"/>
        <end position="669"/>
    </location>
</feature>
<feature type="domain" description="VPS9" evidence="2">
    <location>
        <begin position="559"/>
        <end position="819"/>
    </location>
</feature>
<protein>
    <recommendedName>
        <fullName evidence="2">VPS9 domain-containing protein</fullName>
    </recommendedName>
</protein>
<evidence type="ECO:0000256" key="1">
    <source>
        <dbReference type="SAM" id="MobiDB-lite"/>
    </source>
</evidence>
<reference evidence="3 4" key="1">
    <citation type="submission" date="2018-11" db="EMBL/GenBank/DDBJ databases">
        <title>Genome sequence of Apiotrichum porosum DSM 27194.</title>
        <authorList>
            <person name="Aliyu H."/>
            <person name="Gorte O."/>
            <person name="Ochsenreither K."/>
        </authorList>
    </citation>
    <scope>NUCLEOTIDE SEQUENCE [LARGE SCALE GENOMIC DNA]</scope>
    <source>
        <strain evidence="3 4">DSM 27194</strain>
    </source>
</reference>
<dbReference type="Gene3D" id="1.20.1050.80">
    <property type="entry name" value="VPS9 domain"/>
    <property type="match status" value="1"/>
</dbReference>
<comment type="caution">
    <text evidence="3">The sequence shown here is derived from an EMBL/GenBank/DDBJ whole genome shotgun (WGS) entry which is preliminary data.</text>
</comment>
<dbReference type="GO" id="GO:0016192">
    <property type="term" value="P:vesicle-mediated transport"/>
    <property type="evidence" value="ECO:0007669"/>
    <property type="project" value="InterPro"/>
</dbReference>
<gene>
    <name evidence="3" type="ORF">EHS24_005789</name>
</gene>